<organism evidence="11 12">
    <name type="scientific">Muricoprocola aceti</name>
    <dbReference type="NCBI Taxonomy" id="2981772"/>
    <lineage>
        <taxon>Bacteria</taxon>
        <taxon>Bacillati</taxon>
        <taxon>Bacillota</taxon>
        <taxon>Clostridia</taxon>
        <taxon>Lachnospirales</taxon>
        <taxon>Lachnospiraceae</taxon>
        <taxon>Muricoprocola</taxon>
    </lineage>
</organism>
<dbReference type="Pfam" id="PF00254">
    <property type="entry name" value="FKBP_C"/>
    <property type="match status" value="1"/>
</dbReference>
<proteinExistence type="predicted"/>
<dbReference type="GO" id="GO:0003755">
    <property type="term" value="F:peptidyl-prolyl cis-trans isomerase activity"/>
    <property type="evidence" value="ECO:0007669"/>
    <property type="project" value="UniProtKB-EC"/>
</dbReference>
<comment type="caution">
    <text evidence="11">The sequence shown here is derived from an EMBL/GenBank/DDBJ whole genome shotgun (WGS) entry which is preliminary data.</text>
</comment>
<evidence type="ECO:0000256" key="9">
    <source>
        <dbReference type="SAM" id="SignalP"/>
    </source>
</evidence>
<name>A0ABT2SJ08_9FIRM</name>
<dbReference type="InterPro" id="IPR037041">
    <property type="entry name" value="Trigger_fac_C_sf"/>
</dbReference>
<dbReference type="InterPro" id="IPR008880">
    <property type="entry name" value="Trigger_fac_C"/>
</dbReference>
<evidence type="ECO:0000256" key="4">
    <source>
        <dbReference type="ARBA" id="ARBA00023110"/>
    </source>
</evidence>
<evidence type="ECO:0000256" key="6">
    <source>
        <dbReference type="ARBA" id="ARBA00023306"/>
    </source>
</evidence>
<evidence type="ECO:0000313" key="12">
    <source>
        <dbReference type="Proteomes" id="UP001652338"/>
    </source>
</evidence>
<evidence type="ECO:0000256" key="8">
    <source>
        <dbReference type="SAM" id="MobiDB-lite"/>
    </source>
</evidence>
<dbReference type="NCBIfam" id="TIGR00115">
    <property type="entry name" value="tig"/>
    <property type="match status" value="1"/>
</dbReference>
<dbReference type="Proteomes" id="UP001652338">
    <property type="component" value="Unassembled WGS sequence"/>
</dbReference>
<keyword evidence="4 7" id="KW-0697">Rotamase</keyword>
<feature type="domain" description="PPIase FKBP-type" evidence="10">
    <location>
        <begin position="81"/>
        <end position="168"/>
    </location>
</feature>
<dbReference type="InterPro" id="IPR001179">
    <property type="entry name" value="PPIase_FKBP_dom"/>
</dbReference>
<dbReference type="Gene3D" id="3.10.50.40">
    <property type="match status" value="1"/>
</dbReference>
<evidence type="ECO:0000256" key="1">
    <source>
        <dbReference type="ARBA" id="ARBA00000971"/>
    </source>
</evidence>
<dbReference type="PROSITE" id="PS51257">
    <property type="entry name" value="PROKAR_LIPOPROTEIN"/>
    <property type="match status" value="1"/>
</dbReference>
<evidence type="ECO:0000256" key="3">
    <source>
        <dbReference type="ARBA" id="ARBA00022618"/>
    </source>
</evidence>
<dbReference type="InterPro" id="IPR005215">
    <property type="entry name" value="Trig_fac"/>
</dbReference>
<feature type="region of interest" description="Disordered" evidence="8">
    <location>
        <begin position="339"/>
        <end position="381"/>
    </location>
</feature>
<comment type="catalytic activity">
    <reaction evidence="1 7">
        <text>[protein]-peptidylproline (omega=180) = [protein]-peptidylproline (omega=0)</text>
        <dbReference type="Rhea" id="RHEA:16237"/>
        <dbReference type="Rhea" id="RHEA-COMP:10747"/>
        <dbReference type="Rhea" id="RHEA-COMP:10748"/>
        <dbReference type="ChEBI" id="CHEBI:83833"/>
        <dbReference type="ChEBI" id="CHEBI:83834"/>
        <dbReference type="EC" id="5.2.1.8"/>
    </reaction>
</comment>
<keyword evidence="9" id="KW-0732">Signal</keyword>
<dbReference type="Gene3D" id="1.10.3120.10">
    <property type="entry name" value="Trigger factor, C-terminal domain"/>
    <property type="match status" value="1"/>
</dbReference>
<accession>A0ABT2SJ08</accession>
<reference evidence="11 12" key="1">
    <citation type="journal article" date="2021" name="ISME Commun">
        <title>Automated analysis of genomic sequences facilitates high-throughput and comprehensive description of bacteria.</title>
        <authorList>
            <person name="Hitch T.C.A."/>
        </authorList>
    </citation>
    <scope>NUCLEOTIDE SEQUENCE [LARGE SCALE GENOMIC DNA]</scope>
    <source>
        <strain evidence="11 12">Sanger_29</strain>
    </source>
</reference>
<dbReference type="InterPro" id="IPR046357">
    <property type="entry name" value="PPIase_dom_sf"/>
</dbReference>
<feature type="chain" id="PRO_5045840508" description="peptidylprolyl isomerase" evidence="9">
    <location>
        <begin position="21"/>
        <end position="381"/>
    </location>
</feature>
<comment type="subcellular location">
    <subcellularLocation>
        <location evidence="2">Cytoplasm</location>
    </subcellularLocation>
</comment>
<dbReference type="Pfam" id="PF05698">
    <property type="entry name" value="Trigger_C"/>
    <property type="match status" value="1"/>
</dbReference>
<keyword evidence="6" id="KW-0131">Cell cycle</keyword>
<evidence type="ECO:0000256" key="5">
    <source>
        <dbReference type="ARBA" id="ARBA00023235"/>
    </source>
</evidence>
<sequence>MKKKYLFSLAVILTASALTGCGKDDSSESYEKYVTLGDYTGMTIDRIKTTVTDDDVQEEVQNDLYANADYTEVTDRAAQNGDTVNIDYIGKIDGAEFDGGSDADFDLELGSGTFLSDFEDGIVGMKTGETNDITVTFPEDYDGELDGKTAVFSVTVNSITDVTLPEYNDSYVQDNYGFDTTAEFEASLKSDLQEQYDDDAHYTACADALTQAVDNASFDGYPQELYDTTKTQVESDNQAFAEQLGIEWTDLVGEDYDIEDDVLSAIHEKMVVCVIADKEKLTITDDELNSYIDDNWELYEYDSKDAFVEDNGEDALRYTLLYDKVLDFLGENNTFNDIDADDYYETEEDDENIDLNEEDTEAEETSETDTDRIEEESDTNA</sequence>
<evidence type="ECO:0000313" key="11">
    <source>
        <dbReference type="EMBL" id="MCU6724053.1"/>
    </source>
</evidence>
<dbReference type="EC" id="5.2.1.8" evidence="7"/>
<keyword evidence="3" id="KW-0132">Cell division</keyword>
<evidence type="ECO:0000256" key="7">
    <source>
        <dbReference type="PROSITE-ProRule" id="PRU00277"/>
    </source>
</evidence>
<keyword evidence="5 7" id="KW-0413">Isomerase</keyword>
<dbReference type="InterPro" id="IPR027304">
    <property type="entry name" value="Trigger_fact/SurA_dom_sf"/>
</dbReference>
<evidence type="ECO:0000259" key="10">
    <source>
        <dbReference type="PROSITE" id="PS50059"/>
    </source>
</evidence>
<dbReference type="EMBL" id="JAOQKE010000001">
    <property type="protein sequence ID" value="MCU6724053.1"/>
    <property type="molecule type" value="Genomic_DNA"/>
</dbReference>
<dbReference type="SUPFAM" id="SSF54534">
    <property type="entry name" value="FKBP-like"/>
    <property type="match status" value="1"/>
</dbReference>
<gene>
    <name evidence="11" type="primary">tig</name>
    <name evidence="11" type="ORF">OCV47_01555</name>
</gene>
<dbReference type="SUPFAM" id="SSF109998">
    <property type="entry name" value="Triger factor/SurA peptide-binding domain-like"/>
    <property type="match status" value="1"/>
</dbReference>
<feature type="signal peptide" evidence="9">
    <location>
        <begin position="1"/>
        <end position="20"/>
    </location>
</feature>
<keyword evidence="12" id="KW-1185">Reference proteome</keyword>
<protein>
    <recommendedName>
        <fullName evidence="7">peptidylprolyl isomerase</fullName>
        <ecNumber evidence="7">5.2.1.8</ecNumber>
    </recommendedName>
</protein>
<evidence type="ECO:0000256" key="2">
    <source>
        <dbReference type="ARBA" id="ARBA00004496"/>
    </source>
</evidence>
<dbReference type="RefSeq" id="WP_262653278.1">
    <property type="nucleotide sequence ID" value="NZ_JAOQKE010000001.1"/>
</dbReference>
<dbReference type="PROSITE" id="PS50059">
    <property type="entry name" value="FKBP_PPIASE"/>
    <property type="match status" value="1"/>
</dbReference>